<protein>
    <submittedName>
        <fullName evidence="2">Tryptophan synthase alpha chain</fullName>
    </submittedName>
</protein>
<sequence>MTRRVVCSMALVVAMVTGCGDDDGATVDDAGAGADASTPIDAGPRDGSTPIDAASDDAGSDDAGAIDSSIVDAGDTDAGADASTADASTGDDGDTCEGAIDVTEGATLSAQSTMDATDDYGPMGSGCPAGGAASGRDVVYVVSPAAQTTYRVRVTPTTTTFDPLLYAVRTCGGIGCVAGTTLNDAGEPEEITFTVDAGATVYVVVDGELASRGTFDLAVTLE</sequence>
<gene>
    <name evidence="2" type="ORF">DB32_002650</name>
</gene>
<dbReference type="OrthoDB" id="5519157at2"/>
<evidence type="ECO:0000313" key="3">
    <source>
        <dbReference type="Proteomes" id="UP000034883"/>
    </source>
</evidence>
<dbReference type="Proteomes" id="UP000034883">
    <property type="component" value="Chromosome"/>
</dbReference>
<dbReference type="PROSITE" id="PS51257">
    <property type="entry name" value="PROKAR_LIPOPROTEIN"/>
    <property type="match status" value="1"/>
</dbReference>
<evidence type="ECO:0000313" key="2">
    <source>
        <dbReference type="EMBL" id="AKF05501.1"/>
    </source>
</evidence>
<organism evidence="2 3">
    <name type="scientific">Sandaracinus amylolyticus</name>
    <dbReference type="NCBI Taxonomy" id="927083"/>
    <lineage>
        <taxon>Bacteria</taxon>
        <taxon>Pseudomonadati</taxon>
        <taxon>Myxococcota</taxon>
        <taxon>Polyangia</taxon>
        <taxon>Polyangiales</taxon>
        <taxon>Sandaracinaceae</taxon>
        <taxon>Sandaracinus</taxon>
    </lineage>
</organism>
<evidence type="ECO:0000256" key="1">
    <source>
        <dbReference type="SAM" id="MobiDB-lite"/>
    </source>
</evidence>
<dbReference type="RefSeq" id="WP_157069002.1">
    <property type="nucleotide sequence ID" value="NZ_CP011125.1"/>
</dbReference>
<accession>A0A0F6YH54</accession>
<dbReference type="EMBL" id="CP011125">
    <property type="protein sequence ID" value="AKF05501.1"/>
    <property type="molecule type" value="Genomic_DNA"/>
</dbReference>
<reference evidence="2 3" key="1">
    <citation type="submission" date="2015-03" db="EMBL/GenBank/DDBJ databases">
        <title>Genome assembly of Sandaracinus amylolyticus DSM 53668.</title>
        <authorList>
            <person name="Sharma G."/>
            <person name="Subramanian S."/>
        </authorList>
    </citation>
    <scope>NUCLEOTIDE SEQUENCE [LARGE SCALE GENOMIC DNA]</scope>
    <source>
        <strain evidence="2 3">DSM 53668</strain>
    </source>
</reference>
<name>A0A0F6YH54_9BACT</name>
<dbReference type="KEGG" id="samy:DB32_002650"/>
<feature type="region of interest" description="Disordered" evidence="1">
    <location>
        <begin position="30"/>
        <end position="99"/>
    </location>
</feature>
<proteinExistence type="predicted"/>
<dbReference type="STRING" id="927083.DB32_002650"/>
<keyword evidence="3" id="KW-1185">Reference proteome</keyword>
<feature type="compositionally biased region" description="Low complexity" evidence="1">
    <location>
        <begin position="61"/>
        <end position="88"/>
    </location>
</feature>
<dbReference type="AlphaFoldDB" id="A0A0F6YH54"/>